<keyword evidence="5 6" id="KW-0472">Membrane</keyword>
<feature type="transmembrane region" description="Helical" evidence="6">
    <location>
        <begin position="457"/>
        <end position="479"/>
    </location>
</feature>
<feature type="transmembrane region" description="Helical" evidence="6">
    <location>
        <begin position="177"/>
        <end position="199"/>
    </location>
</feature>
<evidence type="ECO:0000313" key="9">
    <source>
        <dbReference type="Proteomes" id="UP000320475"/>
    </source>
</evidence>
<comment type="similarity">
    <text evidence="2">Belongs to the amino acid/polyamine transporter 2 family.</text>
</comment>
<accession>A0A507CRR4</accession>
<dbReference type="Pfam" id="PF01490">
    <property type="entry name" value="Aa_trans"/>
    <property type="match status" value="1"/>
</dbReference>
<proteinExistence type="inferred from homology"/>
<reference evidence="8 9" key="1">
    <citation type="journal article" date="2019" name="Sci. Rep.">
        <title>Comparative genomics of chytrid fungi reveal insights into the obligate biotrophic and pathogenic lifestyle of Synchytrium endobioticum.</title>
        <authorList>
            <person name="van de Vossenberg B.T.L.H."/>
            <person name="Warris S."/>
            <person name="Nguyen H.D.T."/>
            <person name="van Gent-Pelzer M.P.E."/>
            <person name="Joly D.L."/>
            <person name="van de Geest H.C."/>
            <person name="Bonants P.J.M."/>
            <person name="Smith D.S."/>
            <person name="Levesque C.A."/>
            <person name="van der Lee T.A.J."/>
        </authorList>
    </citation>
    <scope>NUCLEOTIDE SEQUENCE [LARGE SCALE GENOMIC DNA]</scope>
    <source>
        <strain evidence="8 9">LEV6574</strain>
    </source>
</reference>
<evidence type="ECO:0000256" key="4">
    <source>
        <dbReference type="ARBA" id="ARBA00022989"/>
    </source>
</evidence>
<organism evidence="8 9">
    <name type="scientific">Synchytrium endobioticum</name>
    <dbReference type="NCBI Taxonomy" id="286115"/>
    <lineage>
        <taxon>Eukaryota</taxon>
        <taxon>Fungi</taxon>
        <taxon>Fungi incertae sedis</taxon>
        <taxon>Chytridiomycota</taxon>
        <taxon>Chytridiomycota incertae sedis</taxon>
        <taxon>Chytridiomycetes</taxon>
        <taxon>Synchytriales</taxon>
        <taxon>Synchytriaceae</taxon>
        <taxon>Synchytrium</taxon>
    </lineage>
</organism>
<feature type="transmembrane region" description="Helical" evidence="6">
    <location>
        <begin position="311"/>
        <end position="330"/>
    </location>
</feature>
<protein>
    <recommendedName>
        <fullName evidence="7">Amino acid transporter transmembrane domain-containing protein</fullName>
    </recommendedName>
</protein>
<evidence type="ECO:0000256" key="3">
    <source>
        <dbReference type="ARBA" id="ARBA00022692"/>
    </source>
</evidence>
<feature type="transmembrane region" description="Helical" evidence="6">
    <location>
        <begin position="398"/>
        <end position="418"/>
    </location>
</feature>
<dbReference type="GO" id="GO:0015179">
    <property type="term" value="F:L-amino acid transmembrane transporter activity"/>
    <property type="evidence" value="ECO:0007669"/>
    <property type="project" value="TreeGrafter"/>
</dbReference>
<comment type="caution">
    <text evidence="8">The sequence shown here is derived from an EMBL/GenBank/DDBJ whole genome shotgun (WGS) entry which is preliminary data.</text>
</comment>
<evidence type="ECO:0000259" key="7">
    <source>
        <dbReference type="Pfam" id="PF01490"/>
    </source>
</evidence>
<feature type="transmembrane region" description="Helical" evidence="6">
    <location>
        <begin position="119"/>
        <end position="146"/>
    </location>
</feature>
<comment type="subcellular location">
    <subcellularLocation>
        <location evidence="1">Membrane</location>
        <topology evidence="1">Multi-pass membrane protein</topology>
    </subcellularLocation>
</comment>
<feature type="transmembrane region" description="Helical" evidence="6">
    <location>
        <begin position="93"/>
        <end position="113"/>
    </location>
</feature>
<feature type="transmembrane region" description="Helical" evidence="6">
    <location>
        <begin position="205"/>
        <end position="225"/>
    </location>
</feature>
<keyword evidence="4 6" id="KW-1133">Transmembrane helix</keyword>
<evidence type="ECO:0000256" key="6">
    <source>
        <dbReference type="SAM" id="Phobius"/>
    </source>
</evidence>
<dbReference type="AlphaFoldDB" id="A0A507CRR4"/>
<feature type="transmembrane region" description="Helical" evidence="6">
    <location>
        <begin position="266"/>
        <end position="291"/>
    </location>
</feature>
<feature type="transmembrane region" description="Helical" evidence="6">
    <location>
        <begin position="424"/>
        <end position="445"/>
    </location>
</feature>
<gene>
    <name evidence="8" type="ORF">SeLEV6574_g05939</name>
</gene>
<feature type="domain" description="Amino acid transporter transmembrane" evidence="7">
    <location>
        <begin position="86"/>
        <end position="465"/>
    </location>
</feature>
<dbReference type="EMBL" id="QEAM01000304">
    <property type="protein sequence ID" value="TPX41751.1"/>
    <property type="molecule type" value="Genomic_DNA"/>
</dbReference>
<feature type="transmembrane region" description="Helical" evidence="6">
    <location>
        <begin position="232"/>
        <end position="254"/>
    </location>
</feature>
<evidence type="ECO:0000256" key="1">
    <source>
        <dbReference type="ARBA" id="ARBA00004141"/>
    </source>
</evidence>
<name>A0A507CRR4_9FUNG</name>
<dbReference type="VEuPathDB" id="FungiDB:SeMB42_g05104"/>
<dbReference type="GO" id="GO:0005774">
    <property type="term" value="C:vacuolar membrane"/>
    <property type="evidence" value="ECO:0007669"/>
    <property type="project" value="TreeGrafter"/>
</dbReference>
<dbReference type="PANTHER" id="PTHR22950">
    <property type="entry name" value="AMINO ACID TRANSPORTER"/>
    <property type="match status" value="1"/>
</dbReference>
<dbReference type="Gene3D" id="1.20.1740.10">
    <property type="entry name" value="Amino acid/polyamine transporter I"/>
    <property type="match status" value="1"/>
</dbReference>
<dbReference type="OrthoDB" id="40134at2759"/>
<dbReference type="Proteomes" id="UP000320475">
    <property type="component" value="Unassembled WGS sequence"/>
</dbReference>
<feature type="transmembrane region" description="Helical" evidence="6">
    <location>
        <begin position="350"/>
        <end position="368"/>
    </location>
</feature>
<sequence>MQPQPQPLSTLICAPLLSRDTDASNVDLAGHQASMLSTPACNHGQDALYRYEDLDKQNLNGRNGDDFELELDDACGDAIASGAHPHKATPNEALYHLVCVIIGTGILALPYALRQSGWIGVLIILFSAAVNDSTGRMLVACLYSPAGRPSSSKRRLNSYAQVGQAAFGRRGKILVDVFYRCALGGITTMYIVLAGTNAASGLGMISARAWICVLALVAMIPVIILRSLKEVAVVSLLATLVSIIVVVIIIAAAITQLIESPALPPYNFISISGFPSALATVSFSFGGNFIYPDVEHSLADPSAFPSVLRKAMLVVCLVYIVIATMGYAAWGMAAQSPILANLPPDSFSTMVATASITLHVLLACPVLISTLTTDIERSWTCPKWLSANGGWSSLKARIGLRMGLAVLIAGLAASIPYFTDWVEVMGAIANTALVFVFPVVFYYQLNGWGRRSWGEWCWISAILGVGITGGVLGGVNALVTLGKHLIYGNQA</sequence>
<keyword evidence="3 6" id="KW-0812">Transmembrane</keyword>
<evidence type="ECO:0000313" key="8">
    <source>
        <dbReference type="EMBL" id="TPX41751.1"/>
    </source>
</evidence>
<evidence type="ECO:0000256" key="5">
    <source>
        <dbReference type="ARBA" id="ARBA00023136"/>
    </source>
</evidence>
<dbReference type="PANTHER" id="PTHR22950:SF349">
    <property type="entry name" value="AMINO ACID TRANSPORTER TRANSMEMBRANE DOMAIN-CONTAINING PROTEIN"/>
    <property type="match status" value="1"/>
</dbReference>
<evidence type="ECO:0000256" key="2">
    <source>
        <dbReference type="ARBA" id="ARBA00008066"/>
    </source>
</evidence>
<dbReference type="InterPro" id="IPR013057">
    <property type="entry name" value="AA_transpt_TM"/>
</dbReference>